<dbReference type="Pfam" id="PF04607">
    <property type="entry name" value="RelA_SpoT"/>
    <property type="match status" value="1"/>
</dbReference>
<dbReference type="AlphaFoldDB" id="A0A369L3P8"/>
<dbReference type="Proteomes" id="UP000253792">
    <property type="component" value="Unassembled WGS sequence"/>
</dbReference>
<reference evidence="2 3" key="1">
    <citation type="journal article" date="2018" name="Elife">
        <title>Discovery and characterization of a prevalent human gut bacterial enzyme sufficient for the inactivation of a family of plant toxins.</title>
        <authorList>
            <person name="Koppel N."/>
            <person name="Bisanz J.E."/>
            <person name="Pandelia M.E."/>
            <person name="Turnbaugh P.J."/>
            <person name="Balskus E.P."/>
        </authorList>
    </citation>
    <scope>NUCLEOTIDE SEQUENCE [LARGE SCALE GENOMIC DNA]</scope>
    <source>
        <strain evidence="3">anaerobia AP69FAA</strain>
    </source>
</reference>
<sequence length="218" mass="25241">MNGNLHMTSESMEKLHQASVETQSIMQKYRAAMREMQVRLEILDQDLNLKKHRNPIHHIESRLKTPASIYEKIGRYGYEATLENMERYILDIAGIRVICPYIQDVYSLFELLNRQDDLEIVKVKDYIASPKPNGYRSLHVIARIPVFFMDKKESIPVEIQLRTLAMDFWASLEHDLKYKAVSEVQGIDASSELKDCSRIIEEVESRMQVLAGALEPEG</sequence>
<accession>A0A369L3P8</accession>
<organism evidence="2 3">
    <name type="scientific">Senegalimassilia anaerobia</name>
    <dbReference type="NCBI Taxonomy" id="1473216"/>
    <lineage>
        <taxon>Bacteria</taxon>
        <taxon>Bacillati</taxon>
        <taxon>Actinomycetota</taxon>
        <taxon>Coriobacteriia</taxon>
        <taxon>Coriobacteriales</taxon>
        <taxon>Coriobacteriaceae</taxon>
        <taxon>Senegalimassilia</taxon>
    </lineage>
</organism>
<dbReference type="InterPro" id="IPR007685">
    <property type="entry name" value="RelA_SpoT"/>
</dbReference>
<protein>
    <submittedName>
        <fullName evidence="2">(P)ppGpp synthetase</fullName>
    </submittedName>
</protein>
<feature type="domain" description="RelA/SpoT" evidence="1">
    <location>
        <begin position="61"/>
        <end position="184"/>
    </location>
</feature>
<dbReference type="InterPro" id="IPR052366">
    <property type="entry name" value="GTP_Pyrophosphokinase"/>
</dbReference>
<dbReference type="Gene3D" id="1.10.287.860">
    <property type="entry name" value="Nucleotidyltransferase"/>
    <property type="match status" value="1"/>
</dbReference>
<dbReference type="OrthoDB" id="9789634at2"/>
<gene>
    <name evidence="2" type="ORF">C1880_08800</name>
</gene>
<evidence type="ECO:0000313" key="2">
    <source>
        <dbReference type="EMBL" id="RDB54651.1"/>
    </source>
</evidence>
<dbReference type="STRING" id="1034345.GCA_000236865_01942"/>
<dbReference type="EMBL" id="PPTP01000008">
    <property type="protein sequence ID" value="RDB54651.1"/>
    <property type="molecule type" value="Genomic_DNA"/>
</dbReference>
<comment type="caution">
    <text evidence="2">The sequence shown here is derived from an EMBL/GenBank/DDBJ whole genome shotgun (WGS) entry which is preliminary data.</text>
</comment>
<dbReference type="SMART" id="SM00954">
    <property type="entry name" value="RelA_SpoT"/>
    <property type="match status" value="1"/>
</dbReference>
<evidence type="ECO:0000259" key="1">
    <source>
        <dbReference type="SMART" id="SM00954"/>
    </source>
</evidence>
<dbReference type="GO" id="GO:0015969">
    <property type="term" value="P:guanosine tetraphosphate metabolic process"/>
    <property type="evidence" value="ECO:0007669"/>
    <property type="project" value="InterPro"/>
</dbReference>
<dbReference type="PANTHER" id="PTHR47837">
    <property type="entry name" value="GTP PYROPHOSPHOKINASE YJBM"/>
    <property type="match status" value="1"/>
</dbReference>
<dbReference type="PANTHER" id="PTHR47837:SF2">
    <property type="entry name" value="GTP PYROPHOSPHOKINASE YWAC"/>
    <property type="match status" value="1"/>
</dbReference>
<proteinExistence type="predicted"/>
<dbReference type="Gene3D" id="3.30.460.10">
    <property type="entry name" value="Beta Polymerase, domain 2"/>
    <property type="match status" value="1"/>
</dbReference>
<dbReference type="SUPFAM" id="SSF81301">
    <property type="entry name" value="Nucleotidyltransferase"/>
    <property type="match status" value="1"/>
</dbReference>
<keyword evidence="3" id="KW-1185">Reference proteome</keyword>
<evidence type="ECO:0000313" key="3">
    <source>
        <dbReference type="Proteomes" id="UP000253792"/>
    </source>
</evidence>
<dbReference type="InterPro" id="IPR043519">
    <property type="entry name" value="NT_sf"/>
</dbReference>
<name>A0A369L3P8_9ACTN</name>
<dbReference type="CDD" id="cd05399">
    <property type="entry name" value="NT_Rel-Spo_like"/>
    <property type="match status" value="1"/>
</dbReference>